<reference evidence="1 2" key="1">
    <citation type="submission" date="2024-06" db="EMBL/GenBank/DDBJ databases">
        <title>The Natural Products Discovery Center: Release of the First 8490 Sequenced Strains for Exploring Actinobacteria Biosynthetic Diversity.</title>
        <authorList>
            <person name="Kalkreuter E."/>
            <person name="Kautsar S.A."/>
            <person name="Yang D."/>
            <person name="Bader C.D."/>
            <person name="Teijaro C.N."/>
            <person name="Fluegel L."/>
            <person name="Davis C.M."/>
            <person name="Simpson J.R."/>
            <person name="Lauterbach L."/>
            <person name="Steele A.D."/>
            <person name="Gui C."/>
            <person name="Meng S."/>
            <person name="Li G."/>
            <person name="Viehrig K."/>
            <person name="Ye F."/>
            <person name="Su P."/>
            <person name="Kiefer A.F."/>
            <person name="Nichols A."/>
            <person name="Cepeda A.J."/>
            <person name="Yan W."/>
            <person name="Fan B."/>
            <person name="Jiang Y."/>
            <person name="Adhikari A."/>
            <person name="Zheng C.-J."/>
            <person name="Schuster L."/>
            <person name="Cowan T.M."/>
            <person name="Smanski M.J."/>
            <person name="Chevrette M.G."/>
            <person name="De Carvalho L.P.S."/>
            <person name="Shen B."/>
        </authorList>
    </citation>
    <scope>NUCLEOTIDE SEQUENCE [LARGE SCALE GENOMIC DNA]</scope>
    <source>
        <strain evidence="1 2">NPDC046851</strain>
    </source>
</reference>
<dbReference type="InterPro" id="IPR015943">
    <property type="entry name" value="WD40/YVTN_repeat-like_dom_sf"/>
</dbReference>
<dbReference type="Gene3D" id="2.130.10.10">
    <property type="entry name" value="YVTN repeat-like/Quinoprotein amine dehydrogenase"/>
    <property type="match status" value="1"/>
</dbReference>
<dbReference type="EMBL" id="JBEYXT010000497">
    <property type="protein sequence ID" value="MEU6807241.1"/>
    <property type="molecule type" value="Genomic_DNA"/>
</dbReference>
<keyword evidence="2" id="KW-1185">Reference proteome</keyword>
<evidence type="ECO:0000313" key="1">
    <source>
        <dbReference type="EMBL" id="MEU6807241.1"/>
    </source>
</evidence>
<gene>
    <name evidence="1" type="ORF">ABZ931_40775</name>
</gene>
<evidence type="ECO:0000313" key="2">
    <source>
        <dbReference type="Proteomes" id="UP001551189"/>
    </source>
</evidence>
<dbReference type="Proteomes" id="UP001551189">
    <property type="component" value="Unassembled WGS sequence"/>
</dbReference>
<dbReference type="SUPFAM" id="SSF69322">
    <property type="entry name" value="Tricorn protease domain 2"/>
    <property type="match status" value="1"/>
</dbReference>
<proteinExistence type="predicted"/>
<comment type="caution">
    <text evidence="1">The sequence shown here is derived from an EMBL/GenBank/DDBJ whole genome shotgun (WGS) entry which is preliminary data.</text>
</comment>
<protein>
    <submittedName>
        <fullName evidence="1">WD40 repeat domain-containing protein</fullName>
    </submittedName>
</protein>
<name>A0ABV3BEJ0_9ACTN</name>
<accession>A0ABV3BEJ0</accession>
<organism evidence="1 2">
    <name type="scientific">Streptomyces neyagawaensis</name>
    <dbReference type="NCBI Taxonomy" id="42238"/>
    <lineage>
        <taxon>Bacteria</taxon>
        <taxon>Bacillati</taxon>
        <taxon>Actinomycetota</taxon>
        <taxon>Actinomycetes</taxon>
        <taxon>Kitasatosporales</taxon>
        <taxon>Streptomycetaceae</taxon>
        <taxon>Streptomyces</taxon>
    </lineage>
</organism>
<sequence length="429" mass="45707">MTVVETVTRVRVGSGSSVVRLFCHPRLPLVAGLDAERPAVRVWDCGAGRLRELACVGAESSEYGDAAAWEKRQRIPAVDWHPHQPLLVVAGEDGVRRWTPDGVRDLESVPSGARYRGIAFSPDGRTLWATPSWDGEDSAWDRSDVIELTSGSVSTGPRWDTGVAEHPAGGLVVTLHSDQGATFGLFARVDDASSPATMRVLRRALVLDVDGYETPVFSADGRHLAVRGNAYGNTLEVFEFPSLRSVLTTTLGDPTPGYPYPQEWLDQMRAWSRHNLAFAAAPGTLWIGTPTGTLVELDVQTQHTVEHEVATGSRVTALGATATGELAVATGDGDLLLLSLAAGAAGAAGAATVGSRGTDGEPSGADVAEFLDSTSEVPDDGDLEDHLVRTDGRHIWDADDMANVTRADETHPTWLQLQAAFNALSEQDT</sequence>
<dbReference type="RefSeq" id="WP_359703429.1">
    <property type="nucleotide sequence ID" value="NZ_JBEYXT010000497.1"/>
</dbReference>